<protein>
    <recommendedName>
        <fullName evidence="3">LysM domain-containing protein</fullName>
    </recommendedName>
</protein>
<feature type="domain" description="LysM" evidence="3">
    <location>
        <begin position="207"/>
        <end position="256"/>
    </location>
</feature>
<reference evidence="4 5" key="1">
    <citation type="submission" date="2018-05" db="EMBL/GenBank/DDBJ databases">
        <title>Coraliomargarita sinensis sp. nov., isolated from a marine solar saltern.</title>
        <authorList>
            <person name="Zhou L.Y."/>
        </authorList>
    </citation>
    <scope>NUCLEOTIDE SEQUENCE [LARGE SCALE GENOMIC DNA]</scope>
    <source>
        <strain evidence="4 5">WN38</strain>
    </source>
</reference>
<evidence type="ECO:0000313" key="4">
    <source>
        <dbReference type="EMBL" id="PXA05590.1"/>
    </source>
</evidence>
<dbReference type="InterPro" id="IPR011990">
    <property type="entry name" value="TPR-like_helical_dom_sf"/>
</dbReference>
<feature type="chain" id="PRO_5016340367" description="LysM domain-containing protein" evidence="2">
    <location>
        <begin position="26"/>
        <end position="257"/>
    </location>
</feature>
<dbReference type="InterPro" id="IPR036779">
    <property type="entry name" value="LysM_dom_sf"/>
</dbReference>
<proteinExistence type="predicted"/>
<evidence type="ECO:0000256" key="1">
    <source>
        <dbReference type="SAM" id="MobiDB-lite"/>
    </source>
</evidence>
<dbReference type="PANTHER" id="PTHR34700">
    <property type="entry name" value="POTASSIUM BINDING PROTEIN KBP"/>
    <property type="match status" value="1"/>
</dbReference>
<keyword evidence="2" id="KW-0732">Signal</keyword>
<dbReference type="EMBL" id="QHJQ01000001">
    <property type="protein sequence ID" value="PXA05590.1"/>
    <property type="molecule type" value="Genomic_DNA"/>
</dbReference>
<comment type="caution">
    <text evidence="4">The sequence shown here is derived from an EMBL/GenBank/DDBJ whole genome shotgun (WGS) entry which is preliminary data.</text>
</comment>
<dbReference type="SUPFAM" id="SSF54106">
    <property type="entry name" value="LysM domain"/>
    <property type="match status" value="1"/>
</dbReference>
<dbReference type="SUPFAM" id="SSF48452">
    <property type="entry name" value="TPR-like"/>
    <property type="match status" value="1"/>
</dbReference>
<organism evidence="4 5">
    <name type="scientific">Coraliomargarita sinensis</name>
    <dbReference type="NCBI Taxonomy" id="2174842"/>
    <lineage>
        <taxon>Bacteria</taxon>
        <taxon>Pseudomonadati</taxon>
        <taxon>Verrucomicrobiota</taxon>
        <taxon>Opitutia</taxon>
        <taxon>Puniceicoccales</taxon>
        <taxon>Coraliomargaritaceae</taxon>
        <taxon>Coraliomargarita</taxon>
    </lineage>
</organism>
<dbReference type="PANTHER" id="PTHR34700:SF4">
    <property type="entry name" value="PHAGE-LIKE ELEMENT PBSX PROTEIN XKDP"/>
    <property type="match status" value="1"/>
</dbReference>
<gene>
    <name evidence="4" type="ORF">DDZ13_01575</name>
</gene>
<dbReference type="PROSITE" id="PS51782">
    <property type="entry name" value="LYSM"/>
    <property type="match status" value="1"/>
</dbReference>
<dbReference type="Gene3D" id="3.10.350.10">
    <property type="entry name" value="LysM domain"/>
    <property type="match status" value="1"/>
</dbReference>
<dbReference type="CDD" id="cd00118">
    <property type="entry name" value="LysM"/>
    <property type="match status" value="1"/>
</dbReference>
<dbReference type="SMART" id="SM00257">
    <property type="entry name" value="LysM"/>
    <property type="match status" value="1"/>
</dbReference>
<dbReference type="PROSITE" id="PS51257">
    <property type="entry name" value="PROKAR_LIPOPROTEIN"/>
    <property type="match status" value="1"/>
</dbReference>
<name>A0A317ZJ65_9BACT</name>
<evidence type="ECO:0000256" key="2">
    <source>
        <dbReference type="SAM" id="SignalP"/>
    </source>
</evidence>
<keyword evidence="5" id="KW-1185">Reference proteome</keyword>
<dbReference type="Proteomes" id="UP000247099">
    <property type="component" value="Unassembled WGS sequence"/>
</dbReference>
<dbReference type="InterPro" id="IPR052196">
    <property type="entry name" value="Bact_Kbp"/>
</dbReference>
<sequence length="257" mass="29377">MLQRVLTCIWIPALLALISACSPNGVEVVSETDEKQYQLAQDFKNQGRTEEALSAFLRVIDARRDAPESHLEAGYIYLRTMKDPIRAIYHFERYLQFKPQSPQASQVRQLIETAQKEFARQLPAQPYEGDLERIDLMELVKTLKQENDSLKRDLVAAEKRVSQLENVLGQARRVPRPQTEAPAVVRREQPVRTDGGTATPDPEDVPRTYTVQSGDTLSTISRRFYGTPSRWIDIFQANRDRLSSENALRVGQEIRIP</sequence>
<dbReference type="InParanoid" id="A0A317ZJ65"/>
<dbReference type="Gene3D" id="1.25.40.10">
    <property type="entry name" value="Tetratricopeptide repeat domain"/>
    <property type="match status" value="1"/>
</dbReference>
<dbReference type="AlphaFoldDB" id="A0A317ZJ65"/>
<evidence type="ECO:0000313" key="5">
    <source>
        <dbReference type="Proteomes" id="UP000247099"/>
    </source>
</evidence>
<evidence type="ECO:0000259" key="3">
    <source>
        <dbReference type="PROSITE" id="PS51782"/>
    </source>
</evidence>
<feature type="signal peptide" evidence="2">
    <location>
        <begin position="1"/>
        <end position="25"/>
    </location>
</feature>
<dbReference type="Pfam" id="PF01476">
    <property type="entry name" value="LysM"/>
    <property type="match status" value="1"/>
</dbReference>
<dbReference type="InterPro" id="IPR018392">
    <property type="entry name" value="LysM"/>
</dbReference>
<accession>A0A317ZJ65</accession>
<feature type="region of interest" description="Disordered" evidence="1">
    <location>
        <begin position="172"/>
        <end position="207"/>
    </location>
</feature>